<proteinExistence type="predicted"/>
<protein>
    <recommendedName>
        <fullName evidence="3">Prolyl 4-hydroxylase alpha subunit Fe(2+) 2OG dioxygenase domain-containing protein</fullName>
    </recommendedName>
</protein>
<evidence type="ECO:0000313" key="1">
    <source>
        <dbReference type="EMBL" id="QDU38319.1"/>
    </source>
</evidence>
<dbReference type="OrthoDB" id="7300871at2"/>
<dbReference type="EMBL" id="CP036275">
    <property type="protein sequence ID" value="QDU38319.1"/>
    <property type="molecule type" value="Genomic_DNA"/>
</dbReference>
<evidence type="ECO:0008006" key="3">
    <source>
        <dbReference type="Google" id="ProtNLM"/>
    </source>
</evidence>
<accession>A0A517Z789</accession>
<keyword evidence="2" id="KW-1185">Reference proteome</keyword>
<gene>
    <name evidence="1" type="ORF">Mal4_26460</name>
</gene>
<organism evidence="1 2">
    <name type="scientific">Maioricimonas rarisocia</name>
    <dbReference type="NCBI Taxonomy" id="2528026"/>
    <lineage>
        <taxon>Bacteria</taxon>
        <taxon>Pseudomonadati</taxon>
        <taxon>Planctomycetota</taxon>
        <taxon>Planctomycetia</taxon>
        <taxon>Planctomycetales</taxon>
        <taxon>Planctomycetaceae</taxon>
        <taxon>Maioricimonas</taxon>
    </lineage>
</organism>
<name>A0A517Z789_9PLAN</name>
<dbReference type="RefSeq" id="WP_145369614.1">
    <property type="nucleotide sequence ID" value="NZ_CP036275.1"/>
</dbReference>
<reference evidence="1 2" key="1">
    <citation type="submission" date="2019-02" db="EMBL/GenBank/DDBJ databases">
        <title>Deep-cultivation of Planctomycetes and their phenomic and genomic characterization uncovers novel biology.</title>
        <authorList>
            <person name="Wiegand S."/>
            <person name="Jogler M."/>
            <person name="Boedeker C."/>
            <person name="Pinto D."/>
            <person name="Vollmers J."/>
            <person name="Rivas-Marin E."/>
            <person name="Kohn T."/>
            <person name="Peeters S.H."/>
            <person name="Heuer A."/>
            <person name="Rast P."/>
            <person name="Oberbeckmann S."/>
            <person name="Bunk B."/>
            <person name="Jeske O."/>
            <person name="Meyerdierks A."/>
            <person name="Storesund J.E."/>
            <person name="Kallscheuer N."/>
            <person name="Luecker S."/>
            <person name="Lage O.M."/>
            <person name="Pohl T."/>
            <person name="Merkel B.J."/>
            <person name="Hornburger P."/>
            <person name="Mueller R.-W."/>
            <person name="Bruemmer F."/>
            <person name="Labrenz M."/>
            <person name="Spormann A.M."/>
            <person name="Op den Camp H."/>
            <person name="Overmann J."/>
            <person name="Amann R."/>
            <person name="Jetten M.S.M."/>
            <person name="Mascher T."/>
            <person name="Medema M.H."/>
            <person name="Devos D.P."/>
            <person name="Kaster A.-K."/>
            <person name="Ovreas L."/>
            <person name="Rohde M."/>
            <person name="Galperin M.Y."/>
            <person name="Jogler C."/>
        </authorList>
    </citation>
    <scope>NUCLEOTIDE SEQUENCE [LARGE SCALE GENOMIC DNA]</scope>
    <source>
        <strain evidence="1 2">Mal4</strain>
    </source>
</reference>
<dbReference type="KEGG" id="mri:Mal4_26460"/>
<dbReference type="Proteomes" id="UP000320496">
    <property type="component" value="Chromosome"/>
</dbReference>
<evidence type="ECO:0000313" key="2">
    <source>
        <dbReference type="Proteomes" id="UP000320496"/>
    </source>
</evidence>
<sequence>MAEGTATGRWEALRIHVRDFLAERIAQTEPDRKPFPHFVVSGLFPADVYEQMLDWLPDPDLYSPVDEYKYANTGGDSVRDKLGMTDEGLSRLPEERREFWTAIRNALSDPLVKRNVFRQLSEGLIHRYGVSKNAVADLPGFPKPELYREVSGYQIKPHPDTRKKVVTMQIALPRDESQVQLGTAFYRLSVKPAALLGNFRGFEKVKQVQFLPNSAYAFCVLNTVTKRSWHGRDMLPEGAGVRNSLLHLYYEDAAKANPDVVTKYYPNAALRTRAA</sequence>
<dbReference type="AlphaFoldDB" id="A0A517Z789"/>